<dbReference type="PANTHER" id="PTHR43856">
    <property type="entry name" value="CARDIOLIPIN HYDROLASE"/>
    <property type="match status" value="1"/>
</dbReference>
<evidence type="ECO:0000256" key="5">
    <source>
        <dbReference type="ARBA" id="ARBA00040549"/>
    </source>
</evidence>
<dbReference type="RefSeq" id="XP_011428483.2">
    <property type="nucleotide sequence ID" value="XM_011430181.4"/>
</dbReference>
<feature type="domain" description="PLD phosphodiesterase" evidence="9">
    <location>
        <begin position="145"/>
        <end position="172"/>
    </location>
</feature>
<dbReference type="InterPro" id="IPR000571">
    <property type="entry name" value="Znf_CCCH"/>
</dbReference>
<evidence type="ECO:0000256" key="2">
    <source>
        <dbReference type="ARBA" id="ARBA00022963"/>
    </source>
</evidence>
<keyword evidence="8" id="KW-1133">Transmembrane helix</keyword>
<dbReference type="PANTHER" id="PTHR43856:SF1">
    <property type="entry name" value="MITOCHONDRIAL CARDIOLIPIN HYDROLASE"/>
    <property type="match status" value="1"/>
</dbReference>
<keyword evidence="7" id="KW-0479">Metal-binding</keyword>
<dbReference type="SMART" id="SM00155">
    <property type="entry name" value="PLDc"/>
    <property type="match status" value="1"/>
</dbReference>
<evidence type="ECO:0000256" key="8">
    <source>
        <dbReference type="SAM" id="Phobius"/>
    </source>
</evidence>
<name>A0A8W8ISM3_MAGGI</name>
<comment type="similarity">
    <text evidence="4">Belongs to the phospholipase D family. MitoPLD/Zucchini subfamily.</text>
</comment>
<dbReference type="Pfam" id="PF13091">
    <property type="entry name" value="PLDc_2"/>
    <property type="match status" value="1"/>
</dbReference>
<feature type="zinc finger region" description="C3H1-type" evidence="7">
    <location>
        <begin position="46"/>
        <end position="72"/>
    </location>
</feature>
<evidence type="ECO:0000259" key="9">
    <source>
        <dbReference type="PROSITE" id="PS50035"/>
    </source>
</evidence>
<dbReference type="AlphaFoldDB" id="A0A8W8ISM3"/>
<dbReference type="Gene3D" id="3.30.870.10">
    <property type="entry name" value="Endonuclease Chain A"/>
    <property type="match status" value="1"/>
</dbReference>
<dbReference type="Proteomes" id="UP000005408">
    <property type="component" value="Unassembled WGS sequence"/>
</dbReference>
<evidence type="ECO:0000256" key="7">
    <source>
        <dbReference type="PROSITE-ProRule" id="PRU00723"/>
    </source>
</evidence>
<dbReference type="OrthoDB" id="5205528at2759"/>
<evidence type="ECO:0000256" key="4">
    <source>
        <dbReference type="ARBA" id="ARBA00038012"/>
    </source>
</evidence>
<keyword evidence="2" id="KW-0442">Lipid degradation</keyword>
<accession>A0A8W8ISM3</accession>
<protein>
    <recommendedName>
        <fullName evidence="5">Mitochondrial cardiolipin hydrolase</fullName>
    </recommendedName>
    <alternativeName>
        <fullName evidence="6">Mitochondrial phospholipase</fullName>
    </alternativeName>
</protein>
<dbReference type="GO" id="GO:0008270">
    <property type="term" value="F:zinc ion binding"/>
    <property type="evidence" value="ECO:0007669"/>
    <property type="project" value="UniProtKB-KW"/>
</dbReference>
<evidence type="ECO:0000313" key="12">
    <source>
        <dbReference type="Proteomes" id="UP000005408"/>
    </source>
</evidence>
<organism evidence="11 12">
    <name type="scientific">Magallana gigas</name>
    <name type="common">Pacific oyster</name>
    <name type="synonym">Crassostrea gigas</name>
    <dbReference type="NCBI Taxonomy" id="29159"/>
    <lineage>
        <taxon>Eukaryota</taxon>
        <taxon>Metazoa</taxon>
        <taxon>Spiralia</taxon>
        <taxon>Lophotrochozoa</taxon>
        <taxon>Mollusca</taxon>
        <taxon>Bivalvia</taxon>
        <taxon>Autobranchia</taxon>
        <taxon>Pteriomorphia</taxon>
        <taxon>Ostreida</taxon>
        <taxon>Ostreoidea</taxon>
        <taxon>Ostreidae</taxon>
        <taxon>Magallana</taxon>
    </lineage>
</organism>
<evidence type="ECO:0000256" key="3">
    <source>
        <dbReference type="ARBA" id="ARBA00023098"/>
    </source>
</evidence>
<sequence length="209" mass="24295">MKMWQTLGIFTSVCAISEIIFQIYRYRLKRSSVRKKKNKTEVLFFPDKKVACINYFTSECENESCSFSHEENSLSKLFQFIHNAVKSVDVCVFVFTCTDLADLLIQAVGRGVSVRVITDCEQVDIPGSQIWRLRSQGIAVRTDNSSFYMHHKFVIIDNTRLLNGSFNWTRQAVTGNQENLLVTSDSQLVCLYKERFAKLWRQYKTKKDQ</sequence>
<keyword evidence="7" id="KW-0863">Zinc-finger</keyword>
<dbReference type="EnsemblMetazoa" id="G1540.4">
    <property type="protein sequence ID" value="G1540.4:cds"/>
    <property type="gene ID" value="G1540"/>
</dbReference>
<proteinExistence type="inferred from homology"/>
<dbReference type="EnsemblMetazoa" id="G1540.1">
    <property type="protein sequence ID" value="G1540.1:cds"/>
    <property type="gene ID" value="G1540"/>
</dbReference>
<dbReference type="KEGG" id="crg:105329045"/>
<keyword evidence="1" id="KW-0378">Hydrolase</keyword>
<evidence type="ECO:0000313" key="11">
    <source>
        <dbReference type="EnsemblMetazoa" id="G1540.1:cds"/>
    </source>
</evidence>
<dbReference type="GO" id="GO:0016042">
    <property type="term" value="P:lipid catabolic process"/>
    <property type="evidence" value="ECO:0007669"/>
    <property type="project" value="UniProtKB-KW"/>
</dbReference>
<keyword evidence="12" id="KW-1185">Reference proteome</keyword>
<dbReference type="GO" id="GO:0034587">
    <property type="term" value="P:piRNA processing"/>
    <property type="evidence" value="ECO:0007669"/>
    <property type="project" value="TreeGrafter"/>
</dbReference>
<feature type="transmembrane region" description="Helical" evidence="8">
    <location>
        <begin position="6"/>
        <end position="26"/>
    </location>
</feature>
<dbReference type="GeneID" id="105329045"/>
<dbReference type="GO" id="GO:0016891">
    <property type="term" value="F:RNA endonuclease activity producing 5'-phosphomonoesters, hydrolytic mechanism"/>
    <property type="evidence" value="ECO:0007669"/>
    <property type="project" value="TreeGrafter"/>
</dbReference>
<keyword evidence="8" id="KW-0472">Membrane</keyword>
<evidence type="ECO:0000256" key="1">
    <source>
        <dbReference type="ARBA" id="ARBA00022801"/>
    </source>
</evidence>
<feature type="domain" description="C3H1-type" evidence="10">
    <location>
        <begin position="46"/>
        <end position="72"/>
    </location>
</feature>
<dbReference type="InterPro" id="IPR025202">
    <property type="entry name" value="PLD-like_dom"/>
</dbReference>
<dbReference type="EnsemblMetazoa" id="G1540.2">
    <property type="protein sequence ID" value="G1540.2:cds"/>
    <property type="gene ID" value="G1540"/>
</dbReference>
<evidence type="ECO:0000259" key="10">
    <source>
        <dbReference type="PROSITE" id="PS50103"/>
    </source>
</evidence>
<dbReference type="InterPro" id="IPR001736">
    <property type="entry name" value="PLipase_D/transphosphatidylase"/>
</dbReference>
<dbReference type="PROSITE" id="PS50035">
    <property type="entry name" value="PLD"/>
    <property type="match status" value="1"/>
</dbReference>
<dbReference type="InterPro" id="IPR051406">
    <property type="entry name" value="PLD_domain"/>
</dbReference>
<dbReference type="GO" id="GO:0005739">
    <property type="term" value="C:mitochondrion"/>
    <property type="evidence" value="ECO:0007669"/>
    <property type="project" value="TreeGrafter"/>
</dbReference>
<dbReference type="CDD" id="cd09171">
    <property type="entry name" value="PLDc_vPLD6_like"/>
    <property type="match status" value="1"/>
</dbReference>
<dbReference type="SUPFAM" id="SSF56024">
    <property type="entry name" value="Phospholipase D/nuclease"/>
    <property type="match status" value="1"/>
</dbReference>
<dbReference type="OMA" id="RIWEEFD"/>
<dbReference type="PROSITE" id="PS50103">
    <property type="entry name" value="ZF_C3H1"/>
    <property type="match status" value="1"/>
</dbReference>
<evidence type="ECO:0000256" key="6">
    <source>
        <dbReference type="ARBA" id="ARBA00043167"/>
    </source>
</evidence>
<reference evidence="11" key="1">
    <citation type="submission" date="2022-08" db="UniProtKB">
        <authorList>
            <consortium name="EnsemblMetazoa"/>
        </authorList>
    </citation>
    <scope>IDENTIFICATION</scope>
    <source>
        <strain evidence="11">05x7-T-G4-1.051#20</strain>
    </source>
</reference>
<dbReference type="EnsemblMetazoa" id="G1540.3">
    <property type="protein sequence ID" value="G1540.3:cds"/>
    <property type="gene ID" value="G1540"/>
</dbReference>
<keyword evidence="3" id="KW-0443">Lipid metabolism</keyword>
<keyword evidence="8" id="KW-0812">Transmembrane</keyword>
<keyword evidence="7" id="KW-0862">Zinc</keyword>